<dbReference type="OrthoDB" id="9801785at2"/>
<evidence type="ECO:0000256" key="6">
    <source>
        <dbReference type="ARBA" id="ARBA00018569"/>
    </source>
</evidence>
<evidence type="ECO:0000256" key="1">
    <source>
        <dbReference type="ARBA" id="ARBA00000083"/>
    </source>
</evidence>
<dbReference type="PANTHER" id="PTHR43725:SF53">
    <property type="entry name" value="UDP-ARABINOSE 4-EPIMERASE 1"/>
    <property type="match status" value="1"/>
</dbReference>
<evidence type="ECO:0000259" key="11">
    <source>
        <dbReference type="Pfam" id="PF01370"/>
    </source>
</evidence>
<evidence type="ECO:0000256" key="8">
    <source>
        <dbReference type="ARBA" id="ARBA00023235"/>
    </source>
</evidence>
<dbReference type="CDD" id="cd05247">
    <property type="entry name" value="UDP_G4E_1_SDR_e"/>
    <property type="match status" value="1"/>
</dbReference>
<evidence type="ECO:0000256" key="10">
    <source>
        <dbReference type="RuleBase" id="RU366046"/>
    </source>
</evidence>
<evidence type="ECO:0000313" key="13">
    <source>
        <dbReference type="Proteomes" id="UP000249590"/>
    </source>
</evidence>
<evidence type="ECO:0000256" key="4">
    <source>
        <dbReference type="ARBA" id="ARBA00007637"/>
    </source>
</evidence>
<dbReference type="GO" id="GO:0033499">
    <property type="term" value="P:galactose catabolic process via UDP-galactose, Leloir pathway"/>
    <property type="evidence" value="ECO:0007669"/>
    <property type="project" value="TreeGrafter"/>
</dbReference>
<accession>A0A8B2P503</accession>
<comment type="subunit">
    <text evidence="10">Homodimer.</text>
</comment>
<comment type="caution">
    <text evidence="12">The sequence shown here is derived from an EMBL/GenBank/DDBJ whole genome shotgun (WGS) entry which is preliminary data.</text>
</comment>
<evidence type="ECO:0000256" key="3">
    <source>
        <dbReference type="ARBA" id="ARBA00004947"/>
    </source>
</evidence>
<comment type="similarity">
    <text evidence="4 10">Belongs to the NAD(P)-dependent epimerase/dehydratase family.</text>
</comment>
<gene>
    <name evidence="12" type="primary">galE</name>
    <name evidence="12" type="ORF">DLJ53_04080</name>
</gene>
<evidence type="ECO:0000256" key="2">
    <source>
        <dbReference type="ARBA" id="ARBA00001911"/>
    </source>
</evidence>
<dbReference type="Gene3D" id="3.90.25.10">
    <property type="entry name" value="UDP-galactose 4-epimerase, domain 1"/>
    <property type="match status" value="1"/>
</dbReference>
<keyword evidence="9 10" id="KW-0119">Carbohydrate metabolism</keyword>
<dbReference type="NCBIfam" id="TIGR01179">
    <property type="entry name" value="galE"/>
    <property type="match status" value="1"/>
</dbReference>
<dbReference type="InterPro" id="IPR036291">
    <property type="entry name" value="NAD(P)-bd_dom_sf"/>
</dbReference>
<comment type="catalytic activity">
    <reaction evidence="1 10">
        <text>UDP-alpha-D-glucose = UDP-alpha-D-galactose</text>
        <dbReference type="Rhea" id="RHEA:22168"/>
        <dbReference type="ChEBI" id="CHEBI:58885"/>
        <dbReference type="ChEBI" id="CHEBI:66914"/>
        <dbReference type="EC" id="5.1.3.2"/>
    </reaction>
</comment>
<dbReference type="EMBL" id="QHHQ01000001">
    <property type="protein sequence ID" value="RAI03669.1"/>
    <property type="molecule type" value="Genomic_DNA"/>
</dbReference>
<keyword evidence="7 10" id="KW-0520">NAD</keyword>
<organism evidence="12 13">
    <name type="scientific">Acuticoccus sediminis</name>
    <dbReference type="NCBI Taxonomy" id="2184697"/>
    <lineage>
        <taxon>Bacteria</taxon>
        <taxon>Pseudomonadati</taxon>
        <taxon>Pseudomonadota</taxon>
        <taxon>Alphaproteobacteria</taxon>
        <taxon>Hyphomicrobiales</taxon>
        <taxon>Amorphaceae</taxon>
        <taxon>Acuticoccus</taxon>
    </lineage>
</organism>
<dbReference type="InterPro" id="IPR005886">
    <property type="entry name" value="UDP_G4E"/>
</dbReference>
<comment type="cofactor">
    <cofactor evidence="2 10">
        <name>NAD(+)</name>
        <dbReference type="ChEBI" id="CHEBI:57540"/>
    </cofactor>
</comment>
<evidence type="ECO:0000256" key="9">
    <source>
        <dbReference type="ARBA" id="ARBA00023277"/>
    </source>
</evidence>
<sequence length="334" mass="36449">MMMRVLVTGGAGYIGSHCCKALASAGFEPVVYDNLSTGHRHFCKWGPLVPGDIRDADTLSRTFEAMRPVAVIHLAAQSIVTRSNEDPQETFDVNVAGTLNLLDVMKRYGTDRIVFSSTCAIYGNVESQTIDEACRNNPINPYGSSKAMVEAILESYEAAYGLRSVRLRYFNAAGADEKAAVGEWHEPETHLIPIVLDVAMGLRPALQINGNDYDTADGTAIRDYIHVEDLASAHVSALTYLLEGAPGATVNVGTGAGHSVSEIVQVVSRLTRRPVPTLHGPRRPGDPPRLVANARRAGQLLHWQPRKDIDAMIRDAWRWHQDLRKADGVQSLTA</sequence>
<dbReference type="Pfam" id="PF01370">
    <property type="entry name" value="Epimerase"/>
    <property type="match status" value="1"/>
</dbReference>
<protein>
    <recommendedName>
        <fullName evidence="6 10">UDP-glucose 4-epimerase</fullName>
        <ecNumber evidence="5 10">5.1.3.2</ecNumber>
    </recommendedName>
</protein>
<dbReference type="PANTHER" id="PTHR43725">
    <property type="entry name" value="UDP-GLUCOSE 4-EPIMERASE"/>
    <property type="match status" value="1"/>
</dbReference>
<keyword evidence="8 10" id="KW-0413">Isomerase</keyword>
<proteinExistence type="inferred from homology"/>
<name>A0A8B2P503_9HYPH</name>
<dbReference type="Gene3D" id="3.40.50.720">
    <property type="entry name" value="NAD(P)-binding Rossmann-like Domain"/>
    <property type="match status" value="1"/>
</dbReference>
<evidence type="ECO:0000313" key="12">
    <source>
        <dbReference type="EMBL" id="RAI03669.1"/>
    </source>
</evidence>
<dbReference type="GO" id="GO:0003978">
    <property type="term" value="F:UDP-glucose 4-epimerase activity"/>
    <property type="evidence" value="ECO:0007669"/>
    <property type="project" value="UniProtKB-UniRule"/>
</dbReference>
<dbReference type="Proteomes" id="UP000249590">
    <property type="component" value="Unassembled WGS sequence"/>
</dbReference>
<dbReference type="UniPathway" id="UPA00214"/>
<dbReference type="InterPro" id="IPR001509">
    <property type="entry name" value="Epimerase_deHydtase"/>
</dbReference>
<keyword evidence="13" id="KW-1185">Reference proteome</keyword>
<evidence type="ECO:0000256" key="5">
    <source>
        <dbReference type="ARBA" id="ARBA00013189"/>
    </source>
</evidence>
<dbReference type="AlphaFoldDB" id="A0A8B2P503"/>
<comment type="pathway">
    <text evidence="3 10">Carbohydrate metabolism; galactose metabolism.</text>
</comment>
<dbReference type="EC" id="5.1.3.2" evidence="5 10"/>
<reference evidence="12 13" key="1">
    <citation type="submission" date="2018-05" db="EMBL/GenBank/DDBJ databases">
        <title>Acuticoccus sediminis sp. nov., isolated from deep-sea sediment of Indian Ocean.</title>
        <authorList>
            <person name="Liu X."/>
            <person name="Lai Q."/>
            <person name="Du Y."/>
            <person name="Sun F."/>
            <person name="Zhang X."/>
            <person name="Wang S."/>
            <person name="Shao Z."/>
        </authorList>
    </citation>
    <scope>NUCLEOTIDE SEQUENCE [LARGE SCALE GENOMIC DNA]</scope>
    <source>
        <strain evidence="12 13">PTG4-2</strain>
    </source>
</reference>
<feature type="domain" description="NAD-dependent epimerase/dehydratase" evidence="11">
    <location>
        <begin position="5"/>
        <end position="253"/>
    </location>
</feature>
<dbReference type="SUPFAM" id="SSF51735">
    <property type="entry name" value="NAD(P)-binding Rossmann-fold domains"/>
    <property type="match status" value="1"/>
</dbReference>
<evidence type="ECO:0000256" key="7">
    <source>
        <dbReference type="ARBA" id="ARBA00023027"/>
    </source>
</evidence>